<dbReference type="EMBL" id="KZ305073">
    <property type="protein sequence ID" value="PIA30392.1"/>
    <property type="molecule type" value="Genomic_DNA"/>
</dbReference>
<dbReference type="InParanoid" id="A0A2G5CGH4"/>
<keyword evidence="2" id="KW-1185">Reference proteome</keyword>
<protein>
    <submittedName>
        <fullName evidence="1">Uncharacterized protein</fullName>
    </submittedName>
</protein>
<dbReference type="Proteomes" id="UP000230069">
    <property type="component" value="Unassembled WGS sequence"/>
</dbReference>
<name>A0A2G5CGH4_AQUCA</name>
<dbReference type="AlphaFoldDB" id="A0A2G5CGH4"/>
<organism evidence="1 2">
    <name type="scientific">Aquilegia coerulea</name>
    <name type="common">Rocky mountain columbine</name>
    <dbReference type="NCBI Taxonomy" id="218851"/>
    <lineage>
        <taxon>Eukaryota</taxon>
        <taxon>Viridiplantae</taxon>
        <taxon>Streptophyta</taxon>
        <taxon>Embryophyta</taxon>
        <taxon>Tracheophyta</taxon>
        <taxon>Spermatophyta</taxon>
        <taxon>Magnoliopsida</taxon>
        <taxon>Ranunculales</taxon>
        <taxon>Ranunculaceae</taxon>
        <taxon>Thalictroideae</taxon>
        <taxon>Aquilegia</taxon>
    </lineage>
</organism>
<evidence type="ECO:0000313" key="1">
    <source>
        <dbReference type="EMBL" id="PIA30392.1"/>
    </source>
</evidence>
<gene>
    <name evidence="1" type="ORF">AQUCO_05600081v1</name>
</gene>
<evidence type="ECO:0000313" key="2">
    <source>
        <dbReference type="Proteomes" id="UP000230069"/>
    </source>
</evidence>
<reference evidence="1 2" key="1">
    <citation type="submission" date="2017-09" db="EMBL/GenBank/DDBJ databases">
        <title>WGS assembly of Aquilegia coerulea Goldsmith.</title>
        <authorList>
            <person name="Hodges S."/>
            <person name="Kramer E."/>
            <person name="Nordborg M."/>
            <person name="Tomkins J."/>
            <person name="Borevitz J."/>
            <person name="Derieg N."/>
            <person name="Yan J."/>
            <person name="Mihaltcheva S."/>
            <person name="Hayes R.D."/>
            <person name="Rokhsar D."/>
        </authorList>
    </citation>
    <scope>NUCLEOTIDE SEQUENCE [LARGE SCALE GENOMIC DNA]</scope>
    <source>
        <strain evidence="2">cv. Goldsmith</strain>
    </source>
</reference>
<proteinExistence type="predicted"/>
<sequence length="71" mass="8479">MVKRVKERTEQKKKEKEVIITEDEMDLGNEEEIKVPLADWKTTKYYQMLPREEQEVLDKYVNDVKDGSTMA</sequence>
<accession>A0A2G5CGH4</accession>